<sequence precursor="true">MYLARSYLLQAILACGLCSGLPAQVTDRADTSPAVGTRLTQACEFGKQLVGEESLLVVPENRKQADSRKISVHYFRFPARLPSGKAPVFYLPGGPGDAINSSDIRNGLRRKNYSKYTELLAFNKYHDVIIVNQRGNRKAPGVQRLPRAWVVQPGARLKPLVYEEKGKRVAEGLQLAIQACARLQFDLKGYDILHLIDDVEQIRRVHGYSTICLRGSSFGSQWALGYLQRYPERVDRMVLSGVEPLSHTYDSPTEIWKVFERIEAEVKESGTIELPPEGLLGALKAVLTRLEKQPVRVTGQHPRRGGSTEIVIGMDDVRFYLTRPILDAPLYSRRMRELWPHLVLELYREDYQYLAAKIIDDRPELSHPDLLLALVDHSLGISDQRLKELEQGPARRWLGDVNWLYTATRKSTPPPEVSDAFRELKTSQTPVLMIHGTLDLMTPYENATQLLPAFPRGKLITVQGGTHIACQHAAVVDPQFLRYLTDFMNAAQPADTLKEIPETITLPPLKFQPLQSGSLFQELTQ</sequence>
<name>A0A517PRR9_9PLAN</name>
<dbReference type="Gene3D" id="3.40.50.1820">
    <property type="entry name" value="alpha/beta hydrolase"/>
    <property type="match status" value="2"/>
</dbReference>
<dbReference type="SUPFAM" id="SSF53474">
    <property type="entry name" value="alpha/beta-Hydrolases"/>
    <property type="match status" value="1"/>
</dbReference>
<dbReference type="PANTHER" id="PTHR43722">
    <property type="entry name" value="PROLINE IMINOPEPTIDASE"/>
    <property type="match status" value="1"/>
</dbReference>
<evidence type="ECO:0000313" key="5">
    <source>
        <dbReference type="EMBL" id="QDT22061.1"/>
    </source>
</evidence>
<dbReference type="InterPro" id="IPR005944">
    <property type="entry name" value="Pro_iminopeptidase"/>
</dbReference>
<feature type="chain" id="PRO_5021737051" description="Proline iminopeptidase" evidence="2">
    <location>
        <begin position="24"/>
        <end position="525"/>
    </location>
</feature>
<dbReference type="InterPro" id="IPR000073">
    <property type="entry name" value="AB_hydrolase_1"/>
</dbReference>
<feature type="domain" description="AB hydrolase-1" evidence="3">
    <location>
        <begin position="87"/>
        <end position="257"/>
    </location>
</feature>
<feature type="domain" description="Peptidase S33 tripeptidyl aminopeptidase-like C-terminal" evidence="4">
    <location>
        <begin position="414"/>
        <end position="486"/>
    </location>
</feature>
<dbReference type="GO" id="GO:0005737">
    <property type="term" value="C:cytoplasm"/>
    <property type="evidence" value="ECO:0007669"/>
    <property type="project" value="InterPro"/>
</dbReference>
<evidence type="ECO:0000313" key="6">
    <source>
        <dbReference type="Proteomes" id="UP000320421"/>
    </source>
</evidence>
<evidence type="ECO:0000256" key="1">
    <source>
        <dbReference type="ARBA" id="ARBA00021843"/>
    </source>
</evidence>
<feature type="signal peptide" evidence="2">
    <location>
        <begin position="1"/>
        <end position="23"/>
    </location>
</feature>
<dbReference type="AlphaFoldDB" id="A0A517PRR9"/>
<dbReference type="Pfam" id="PF08386">
    <property type="entry name" value="Abhydrolase_4"/>
    <property type="match status" value="1"/>
</dbReference>
<organism evidence="5 6">
    <name type="scientific">Gimesia chilikensis</name>
    <dbReference type="NCBI Taxonomy" id="2605989"/>
    <lineage>
        <taxon>Bacteria</taxon>
        <taxon>Pseudomonadati</taxon>
        <taxon>Planctomycetota</taxon>
        <taxon>Planctomycetia</taxon>
        <taxon>Planctomycetales</taxon>
        <taxon>Planctomycetaceae</taxon>
        <taxon>Gimesia</taxon>
    </lineage>
</organism>
<keyword evidence="6" id="KW-1185">Reference proteome</keyword>
<keyword evidence="5" id="KW-0378">Hydrolase</keyword>
<keyword evidence="2" id="KW-0732">Signal</keyword>
<dbReference type="Pfam" id="PF00561">
    <property type="entry name" value="Abhydrolase_1"/>
    <property type="match status" value="1"/>
</dbReference>
<evidence type="ECO:0000256" key="2">
    <source>
        <dbReference type="SAM" id="SignalP"/>
    </source>
</evidence>
<protein>
    <recommendedName>
        <fullName evidence="1">Proline iminopeptidase</fullName>
    </recommendedName>
</protein>
<gene>
    <name evidence="5" type="ORF">HG66A1_38670</name>
</gene>
<dbReference type="Proteomes" id="UP000320421">
    <property type="component" value="Chromosome"/>
</dbReference>
<reference evidence="5 6" key="1">
    <citation type="submission" date="2019-02" db="EMBL/GenBank/DDBJ databases">
        <title>Deep-cultivation of Planctomycetes and their phenomic and genomic characterization uncovers novel biology.</title>
        <authorList>
            <person name="Wiegand S."/>
            <person name="Jogler M."/>
            <person name="Boedeker C."/>
            <person name="Pinto D."/>
            <person name="Vollmers J."/>
            <person name="Rivas-Marin E."/>
            <person name="Kohn T."/>
            <person name="Peeters S.H."/>
            <person name="Heuer A."/>
            <person name="Rast P."/>
            <person name="Oberbeckmann S."/>
            <person name="Bunk B."/>
            <person name="Jeske O."/>
            <person name="Meyerdierks A."/>
            <person name="Storesund J.E."/>
            <person name="Kallscheuer N."/>
            <person name="Luecker S."/>
            <person name="Lage O.M."/>
            <person name="Pohl T."/>
            <person name="Merkel B.J."/>
            <person name="Hornburger P."/>
            <person name="Mueller R.-W."/>
            <person name="Bruemmer F."/>
            <person name="Labrenz M."/>
            <person name="Spormann A.M."/>
            <person name="Op den Camp H."/>
            <person name="Overmann J."/>
            <person name="Amann R."/>
            <person name="Jetten M.S.M."/>
            <person name="Mascher T."/>
            <person name="Medema M.H."/>
            <person name="Devos D.P."/>
            <person name="Kaster A.-K."/>
            <person name="Ovreas L."/>
            <person name="Rohde M."/>
            <person name="Galperin M.Y."/>
            <person name="Jogler C."/>
        </authorList>
    </citation>
    <scope>NUCLEOTIDE SEQUENCE [LARGE SCALE GENOMIC DNA]</scope>
    <source>
        <strain evidence="5 6">HG66A1</strain>
    </source>
</reference>
<accession>A0A517PRR9</accession>
<dbReference type="EMBL" id="CP036266">
    <property type="protein sequence ID" value="QDT22061.1"/>
    <property type="molecule type" value="Genomic_DNA"/>
</dbReference>
<dbReference type="InterPro" id="IPR029058">
    <property type="entry name" value="AB_hydrolase_fold"/>
</dbReference>
<dbReference type="InterPro" id="IPR013595">
    <property type="entry name" value="Pept_S33_TAP-like_C"/>
</dbReference>
<evidence type="ECO:0000259" key="4">
    <source>
        <dbReference type="Pfam" id="PF08386"/>
    </source>
</evidence>
<dbReference type="GO" id="GO:0006508">
    <property type="term" value="P:proteolysis"/>
    <property type="evidence" value="ECO:0007669"/>
    <property type="project" value="InterPro"/>
</dbReference>
<dbReference type="PANTHER" id="PTHR43722:SF1">
    <property type="entry name" value="PROLINE IMINOPEPTIDASE"/>
    <property type="match status" value="1"/>
</dbReference>
<evidence type="ECO:0000259" key="3">
    <source>
        <dbReference type="Pfam" id="PF00561"/>
    </source>
</evidence>
<dbReference type="RefSeq" id="WP_145187327.1">
    <property type="nucleotide sequence ID" value="NZ_CP036266.1"/>
</dbReference>
<dbReference type="OrthoDB" id="613638at2"/>
<proteinExistence type="predicted"/>
<dbReference type="GO" id="GO:0004177">
    <property type="term" value="F:aminopeptidase activity"/>
    <property type="evidence" value="ECO:0007669"/>
    <property type="project" value="UniProtKB-EC"/>
</dbReference>